<gene>
    <name evidence="1" type="ORF">BKA67DRAFT_668868</name>
</gene>
<keyword evidence="2" id="KW-1185">Reference proteome</keyword>
<protein>
    <submittedName>
        <fullName evidence="1">Uncharacterized protein</fullName>
    </submittedName>
</protein>
<evidence type="ECO:0000313" key="2">
    <source>
        <dbReference type="Proteomes" id="UP000758603"/>
    </source>
</evidence>
<name>A0A9P8RMH1_9PEZI</name>
<dbReference type="RefSeq" id="XP_045952624.1">
    <property type="nucleotide sequence ID" value="XM_046108643.1"/>
</dbReference>
<reference evidence="1" key="1">
    <citation type="journal article" date="2021" name="Nat. Commun.">
        <title>Genetic determinants of endophytism in the Arabidopsis root mycobiome.</title>
        <authorList>
            <person name="Mesny F."/>
            <person name="Miyauchi S."/>
            <person name="Thiergart T."/>
            <person name="Pickel B."/>
            <person name="Atanasova L."/>
            <person name="Karlsson M."/>
            <person name="Huettel B."/>
            <person name="Barry K.W."/>
            <person name="Haridas S."/>
            <person name="Chen C."/>
            <person name="Bauer D."/>
            <person name="Andreopoulos W."/>
            <person name="Pangilinan J."/>
            <person name="LaButti K."/>
            <person name="Riley R."/>
            <person name="Lipzen A."/>
            <person name="Clum A."/>
            <person name="Drula E."/>
            <person name="Henrissat B."/>
            <person name="Kohler A."/>
            <person name="Grigoriev I.V."/>
            <person name="Martin F.M."/>
            <person name="Hacquard S."/>
        </authorList>
    </citation>
    <scope>NUCLEOTIDE SEQUENCE</scope>
    <source>
        <strain evidence="1">MPI-SDFR-AT-0073</strain>
    </source>
</reference>
<organism evidence="1 2">
    <name type="scientific">Truncatella angustata</name>
    <dbReference type="NCBI Taxonomy" id="152316"/>
    <lineage>
        <taxon>Eukaryota</taxon>
        <taxon>Fungi</taxon>
        <taxon>Dikarya</taxon>
        <taxon>Ascomycota</taxon>
        <taxon>Pezizomycotina</taxon>
        <taxon>Sordariomycetes</taxon>
        <taxon>Xylariomycetidae</taxon>
        <taxon>Amphisphaeriales</taxon>
        <taxon>Sporocadaceae</taxon>
        <taxon>Truncatella</taxon>
    </lineage>
</organism>
<dbReference type="GeneID" id="70137534"/>
<proteinExistence type="predicted"/>
<comment type="caution">
    <text evidence="1">The sequence shown here is derived from an EMBL/GenBank/DDBJ whole genome shotgun (WGS) entry which is preliminary data.</text>
</comment>
<evidence type="ECO:0000313" key="1">
    <source>
        <dbReference type="EMBL" id="KAH6646110.1"/>
    </source>
</evidence>
<sequence length="224" mass="26203">MDMSLGVSPDRNFYPQTESELYKLSQELRDKVYRELFRSTRIQHTPGYYFCARKPDNTGGPPVDSQPLSILITCRCIAREIGQSWILRESVRDVDVVCGKILLPKRLDEPDPIAPRRLVDVHPPLVYDFRHVPPPWYFREMVSTREGASSEIIGYPLYARQDESIRFTMTRGEEVDYEVLPYSTAIGEMPISWTEIRRCLITESIERYRMNIEEDYPDLAAYLR</sequence>
<dbReference type="EMBL" id="JAGPXC010000010">
    <property type="protein sequence ID" value="KAH6646110.1"/>
    <property type="molecule type" value="Genomic_DNA"/>
</dbReference>
<dbReference type="Proteomes" id="UP000758603">
    <property type="component" value="Unassembled WGS sequence"/>
</dbReference>
<dbReference type="AlphaFoldDB" id="A0A9P8RMH1"/>
<accession>A0A9P8RMH1</accession>